<keyword evidence="2" id="KW-1185">Reference proteome</keyword>
<dbReference type="AlphaFoldDB" id="A0AAV0VLV9"/>
<dbReference type="EMBL" id="CARXXK010000001">
    <property type="protein sequence ID" value="CAI6345233.1"/>
    <property type="molecule type" value="Genomic_DNA"/>
</dbReference>
<name>A0AAV0VLV9_9HEMI</name>
<gene>
    <name evidence="1" type="ORF">MEUPH1_LOCUS2266</name>
</gene>
<evidence type="ECO:0000313" key="2">
    <source>
        <dbReference type="Proteomes" id="UP001160148"/>
    </source>
</evidence>
<evidence type="ECO:0000313" key="1">
    <source>
        <dbReference type="EMBL" id="CAI6345233.1"/>
    </source>
</evidence>
<dbReference type="Proteomes" id="UP001160148">
    <property type="component" value="Unassembled WGS sequence"/>
</dbReference>
<accession>A0AAV0VLV9</accession>
<protein>
    <submittedName>
        <fullName evidence="1">Uncharacterized protein</fullName>
    </submittedName>
</protein>
<organism evidence="1 2">
    <name type="scientific">Macrosiphum euphorbiae</name>
    <name type="common">potato aphid</name>
    <dbReference type="NCBI Taxonomy" id="13131"/>
    <lineage>
        <taxon>Eukaryota</taxon>
        <taxon>Metazoa</taxon>
        <taxon>Ecdysozoa</taxon>
        <taxon>Arthropoda</taxon>
        <taxon>Hexapoda</taxon>
        <taxon>Insecta</taxon>
        <taxon>Pterygota</taxon>
        <taxon>Neoptera</taxon>
        <taxon>Paraneoptera</taxon>
        <taxon>Hemiptera</taxon>
        <taxon>Sternorrhyncha</taxon>
        <taxon>Aphidomorpha</taxon>
        <taxon>Aphidoidea</taxon>
        <taxon>Aphididae</taxon>
        <taxon>Macrosiphini</taxon>
        <taxon>Macrosiphum</taxon>
    </lineage>
</organism>
<comment type="caution">
    <text evidence="1">The sequence shown here is derived from an EMBL/GenBank/DDBJ whole genome shotgun (WGS) entry which is preliminary data.</text>
</comment>
<proteinExistence type="predicted"/>
<sequence>MWVDGHESLTADDMPDLLCGPVFLNLPTDMIENSRGLLLSKRLKDHIDYRGFYKLVEDILSVKENEERER</sequence>
<reference evidence="1 2" key="1">
    <citation type="submission" date="2023-01" db="EMBL/GenBank/DDBJ databases">
        <authorList>
            <person name="Whitehead M."/>
        </authorList>
    </citation>
    <scope>NUCLEOTIDE SEQUENCE [LARGE SCALE GENOMIC DNA]</scope>
</reference>